<dbReference type="AlphaFoldDB" id="A0A0F7U4A8"/>
<dbReference type="InterPro" id="IPR037144">
    <property type="entry name" value="Peptidase_M1_pepN_C_sf"/>
</dbReference>
<feature type="region of interest" description="Disordered" evidence="1">
    <location>
        <begin position="83"/>
        <end position="160"/>
    </location>
</feature>
<dbReference type="EMBL" id="LN714476">
    <property type="protein sequence ID" value="CEL64599.1"/>
    <property type="molecule type" value="Genomic_DNA"/>
</dbReference>
<reference evidence="3" key="1">
    <citation type="journal article" date="2015" name="PLoS ONE">
        <title>Comprehensive Evaluation of Toxoplasma gondii VEG and Neospora caninum LIV Genomes with Tachyzoite Stage Transcriptome and Proteome Defines Novel Transcript Features.</title>
        <authorList>
            <person name="Ramaprasad A."/>
            <person name="Mourier T."/>
            <person name="Naeem R."/>
            <person name="Malas T.B."/>
            <person name="Moussa E."/>
            <person name="Panigrahi A."/>
            <person name="Vermont S.J."/>
            <person name="Otto T.D."/>
            <person name="Wastling J."/>
            <person name="Pain A."/>
        </authorList>
    </citation>
    <scope>NUCLEOTIDE SEQUENCE</scope>
    <source>
        <strain evidence="3">Liverpool</strain>
    </source>
</reference>
<evidence type="ECO:0000313" key="3">
    <source>
        <dbReference type="EMBL" id="CEL64599.1"/>
    </source>
</evidence>
<feature type="domain" description="Peptidase M1 alanyl aminopeptidase C-terminal" evidence="2">
    <location>
        <begin position="161"/>
        <end position="455"/>
    </location>
</feature>
<proteinExistence type="predicted"/>
<name>A0A0F7U4A8_NEOCL</name>
<dbReference type="Gene3D" id="1.25.50.10">
    <property type="entry name" value="Peptidase M1, alanyl aminopeptidase, C-terminal domain"/>
    <property type="match status" value="1"/>
</dbReference>
<evidence type="ECO:0000259" key="2">
    <source>
        <dbReference type="Pfam" id="PF17432"/>
    </source>
</evidence>
<feature type="compositionally biased region" description="Acidic residues" evidence="1">
    <location>
        <begin position="133"/>
        <end position="148"/>
    </location>
</feature>
<dbReference type="InterPro" id="IPR012779">
    <property type="entry name" value="Peptidase_M1_pepN"/>
</dbReference>
<feature type="compositionally biased region" description="Basic and acidic residues" evidence="1">
    <location>
        <begin position="109"/>
        <end position="128"/>
    </location>
</feature>
<evidence type="ECO:0000256" key="1">
    <source>
        <dbReference type="SAM" id="MobiDB-lite"/>
    </source>
</evidence>
<organism evidence="3">
    <name type="scientific">Neospora caninum (strain Liverpool)</name>
    <dbReference type="NCBI Taxonomy" id="572307"/>
    <lineage>
        <taxon>Eukaryota</taxon>
        <taxon>Sar</taxon>
        <taxon>Alveolata</taxon>
        <taxon>Apicomplexa</taxon>
        <taxon>Conoidasida</taxon>
        <taxon>Coccidia</taxon>
        <taxon>Eucoccidiorida</taxon>
        <taxon>Eimeriorina</taxon>
        <taxon>Sarcocystidae</taxon>
        <taxon>Neospora</taxon>
    </lineage>
</organism>
<accession>A0A0F7U4A8</accession>
<gene>
    <name evidence="3" type="ORF">BN1204_004850</name>
</gene>
<dbReference type="GO" id="GO:0008270">
    <property type="term" value="F:zinc ion binding"/>
    <property type="evidence" value="ECO:0007669"/>
    <property type="project" value="InterPro"/>
</dbReference>
<dbReference type="PANTHER" id="PTHR46322:SF1">
    <property type="entry name" value="PUROMYCIN-SENSITIVE AMINOPEPTIDASE"/>
    <property type="match status" value="1"/>
</dbReference>
<dbReference type="Pfam" id="PF17432">
    <property type="entry name" value="DUF3458_C"/>
    <property type="match status" value="1"/>
</dbReference>
<dbReference type="PANTHER" id="PTHR46322">
    <property type="entry name" value="PUROMYCIN-SENSITIVE AMINOPEPTIDASE"/>
    <property type="match status" value="1"/>
</dbReference>
<protein>
    <recommendedName>
        <fullName evidence="2">Peptidase M1 alanyl aminopeptidase C-terminal domain-containing protein</fullName>
    </recommendedName>
</protein>
<dbReference type="InterPro" id="IPR024601">
    <property type="entry name" value="Peptidase_M1_pepN_C"/>
</dbReference>
<sequence>MEEASGRNLPRFFLCFTRKGTPEVENKNLAFDKKQKQFLFTVKQKPPPMSDYEIRAYGQDAQFLHIPIRVSCINRETKKPEVCMGRRSTMTERGRGKGARKGGEGGGETVHHQGRENRRSDNDKREEGNTTEVDNETAEDQQENDEGETTSTKKEQTAGVILPPAFNQSFRFALRDMSVNPAFTALLLTLPNYSRLEQDAPLPLDPDSILSARRSLLRDIYHVYKDALDQAYAVTTIPKVEDEDTDRQLESAEESEQWHRRALRSVLLEYVTADREEQSAQLALQHFKDARVMTDKVTALNILADLSLEKEREALSVFYEEARGNAQLLTKRFALQARSSLPEIVDRVRELGKHPEFKPIIPIFVRALYSFMNGNPSVFHRRDGAGYELAFEFLQSQRSTDKINPRLGARAATAFLSWKKYDKERQGKMKSVLQRLADLPEISKDLKEAVDRALAA</sequence>